<dbReference type="RefSeq" id="WP_066337154.1">
    <property type="nucleotide sequence ID" value="NZ_LWSG01000034.1"/>
</dbReference>
<dbReference type="STRING" id="152268.A6K24_08200"/>
<protein>
    <submittedName>
        <fullName evidence="2">Phosphonate ABC transporter substrate-binding protein</fullName>
    </submittedName>
</protein>
<evidence type="ECO:0000313" key="3">
    <source>
        <dbReference type="Proteomes" id="UP000078534"/>
    </source>
</evidence>
<dbReference type="AlphaFoldDB" id="A0A179SQX0"/>
<reference evidence="3" key="1">
    <citation type="submission" date="2016-04" db="EMBL/GenBank/DDBJ databases">
        <authorList>
            <person name="Lyu Z."/>
            <person name="Lyu W."/>
        </authorList>
    </citation>
    <scope>NUCLEOTIDE SEQUENCE [LARGE SCALE GENOMIC DNA]</scope>
    <source>
        <strain evidence="3">C44</strain>
    </source>
</reference>
<dbReference type="EMBL" id="LWSG01000034">
    <property type="protein sequence ID" value="OAS84075.1"/>
    <property type="molecule type" value="Genomic_DNA"/>
</dbReference>
<dbReference type="SUPFAM" id="SSF53850">
    <property type="entry name" value="Periplasmic binding protein-like II"/>
    <property type="match status" value="1"/>
</dbReference>
<feature type="chain" id="PRO_5039055595" evidence="1">
    <location>
        <begin position="22"/>
        <end position="344"/>
    </location>
</feature>
<comment type="caution">
    <text evidence="2">The sequence shown here is derived from an EMBL/GenBank/DDBJ whole genome shotgun (WGS) entry which is preliminary data.</text>
</comment>
<dbReference type="PROSITE" id="PS51257">
    <property type="entry name" value="PROKAR_LIPOPROTEIN"/>
    <property type="match status" value="1"/>
</dbReference>
<organism evidence="2 3">
    <name type="scientific">Metabacillus litoralis</name>
    <dbReference type="NCBI Taxonomy" id="152268"/>
    <lineage>
        <taxon>Bacteria</taxon>
        <taxon>Bacillati</taxon>
        <taxon>Bacillota</taxon>
        <taxon>Bacilli</taxon>
        <taxon>Bacillales</taxon>
        <taxon>Bacillaceae</taxon>
        <taxon>Metabacillus</taxon>
    </lineage>
</organism>
<feature type="signal peptide" evidence="1">
    <location>
        <begin position="1"/>
        <end position="21"/>
    </location>
</feature>
<gene>
    <name evidence="2" type="ORF">A6K24_08200</name>
</gene>
<sequence>MKKALLIVIALIMSAITAACSAGGDTKASGGSDDGTLTIAWYPNESGADMKDARDVIGKVIEDATGKKVEHKTTTDYIIAIESLASGNADLAFMGAQGYIEANAKNDKVQPLVVPSGPSGTLDDAVYHSWLAVKNGNEDAYKNGDDFSIDNIVDKKFSFVSNSSTSGFKVPSDGIVTHFSEKEEYKDLTAEDLLEGGKFFSEVLYGGSHQGSAVNLLTDKADIAAFCDTCVSNYVELADGEENTPGSTYKVKADAAEPFNTVPGEEFKLISVTPVLNAPFALNTETVSEEDRQALIDAFTSDEMANNEKVFVPEDATGLFKKTDKEQFLEVEDAWFDPIRDLSK</sequence>
<proteinExistence type="predicted"/>
<dbReference type="Gene3D" id="3.40.190.10">
    <property type="entry name" value="Periplasmic binding protein-like II"/>
    <property type="match status" value="2"/>
</dbReference>
<evidence type="ECO:0000256" key="1">
    <source>
        <dbReference type="SAM" id="SignalP"/>
    </source>
</evidence>
<accession>A0A179SQX0</accession>
<keyword evidence="1" id="KW-0732">Signal</keyword>
<evidence type="ECO:0000313" key="2">
    <source>
        <dbReference type="EMBL" id="OAS84075.1"/>
    </source>
</evidence>
<keyword evidence="3" id="KW-1185">Reference proteome</keyword>
<dbReference type="Proteomes" id="UP000078534">
    <property type="component" value="Unassembled WGS sequence"/>
</dbReference>
<dbReference type="PANTHER" id="PTHR35841">
    <property type="entry name" value="PHOSPHONATES-BINDING PERIPLASMIC PROTEIN"/>
    <property type="match status" value="1"/>
</dbReference>
<dbReference type="Pfam" id="PF12974">
    <property type="entry name" value="Phosphonate-bd"/>
    <property type="match status" value="1"/>
</dbReference>
<name>A0A179SQX0_9BACI</name>
<dbReference type="PANTHER" id="PTHR35841:SF1">
    <property type="entry name" value="PHOSPHONATES-BINDING PERIPLASMIC PROTEIN"/>
    <property type="match status" value="1"/>
</dbReference>
<dbReference type="OrthoDB" id="1792890at2"/>